<sequence length="80" mass="8810">MATMNIKDPRVHEMATELGRLQGSSATAAVRGALERELDRIRGARAIDWDGVRVLQERASATSADWLDDADLYDEAGLPR</sequence>
<dbReference type="EMBL" id="JAKNCJ010000001">
    <property type="protein sequence ID" value="MCL6422565.1"/>
    <property type="molecule type" value="Genomic_DNA"/>
</dbReference>
<evidence type="ECO:0000313" key="3">
    <source>
        <dbReference type="Proteomes" id="UP001203761"/>
    </source>
</evidence>
<reference evidence="2" key="1">
    <citation type="submission" date="2022-02" db="EMBL/GenBank/DDBJ databases">
        <authorList>
            <person name="Lee M."/>
            <person name="Kim S.-J."/>
            <person name="Jung M.-Y."/>
        </authorList>
    </citation>
    <scope>NUCLEOTIDE SEQUENCE</scope>
    <source>
        <strain evidence="2">JHP9</strain>
    </source>
</reference>
<gene>
    <name evidence="2" type="ORF">Bequi_04055</name>
</gene>
<evidence type="ECO:0000256" key="1">
    <source>
        <dbReference type="ARBA" id="ARBA00022649"/>
    </source>
</evidence>
<dbReference type="InterPro" id="IPR011660">
    <property type="entry name" value="VapB-like"/>
</dbReference>
<protein>
    <submittedName>
        <fullName evidence="2">Type II toxin-antitoxin system VapB family antitoxin</fullName>
    </submittedName>
</protein>
<name>A0ABT0QY15_9MICO</name>
<keyword evidence="1" id="KW-1277">Toxin-antitoxin system</keyword>
<accession>A0ABT0QY15</accession>
<organism evidence="2 3">
    <name type="scientific">Brachybacterium equifaecis</name>
    <dbReference type="NCBI Taxonomy" id="2910770"/>
    <lineage>
        <taxon>Bacteria</taxon>
        <taxon>Bacillati</taxon>
        <taxon>Actinomycetota</taxon>
        <taxon>Actinomycetes</taxon>
        <taxon>Micrococcales</taxon>
        <taxon>Dermabacteraceae</taxon>
        <taxon>Brachybacterium</taxon>
    </lineage>
</organism>
<evidence type="ECO:0000313" key="2">
    <source>
        <dbReference type="EMBL" id="MCL6422565.1"/>
    </source>
</evidence>
<dbReference type="RefSeq" id="WP_249736660.1">
    <property type="nucleotide sequence ID" value="NZ_JAKNCJ010000001.1"/>
</dbReference>
<dbReference type="Proteomes" id="UP001203761">
    <property type="component" value="Unassembled WGS sequence"/>
</dbReference>
<keyword evidence="3" id="KW-1185">Reference proteome</keyword>
<dbReference type="Pfam" id="PF07704">
    <property type="entry name" value="PSK_trans_fac"/>
    <property type="match status" value="1"/>
</dbReference>
<proteinExistence type="predicted"/>
<comment type="caution">
    <text evidence="2">The sequence shown here is derived from an EMBL/GenBank/DDBJ whole genome shotgun (WGS) entry which is preliminary data.</text>
</comment>